<dbReference type="GO" id="GO:0015630">
    <property type="term" value="C:microtubule cytoskeleton"/>
    <property type="evidence" value="ECO:0007669"/>
    <property type="project" value="TreeGrafter"/>
</dbReference>
<dbReference type="VEuPathDB" id="FungiDB:GWK60_L04213"/>
<evidence type="ECO:0000256" key="3">
    <source>
        <dbReference type="SAM" id="MobiDB-lite"/>
    </source>
</evidence>
<feature type="region of interest" description="Disordered" evidence="3">
    <location>
        <begin position="612"/>
        <end position="655"/>
    </location>
</feature>
<evidence type="ECO:0000259" key="4">
    <source>
        <dbReference type="PROSITE" id="PS50002"/>
    </source>
</evidence>
<feature type="compositionally biased region" description="Acidic residues" evidence="3">
    <location>
        <begin position="92"/>
        <end position="103"/>
    </location>
</feature>
<dbReference type="GO" id="GO:0032880">
    <property type="term" value="P:regulation of protein localization"/>
    <property type="evidence" value="ECO:0007669"/>
    <property type="project" value="EnsemblFungi"/>
</dbReference>
<evidence type="ECO:0000313" key="5">
    <source>
        <dbReference type="EMBL" id="KTB05762.1"/>
    </source>
</evidence>
<dbReference type="VEuPathDB" id="FungiDB:CAGL0I04466g"/>
<feature type="compositionally biased region" description="Basic and acidic residues" evidence="3">
    <location>
        <begin position="475"/>
        <end position="492"/>
    </location>
</feature>
<feature type="compositionally biased region" description="Polar residues" evidence="3">
    <location>
        <begin position="615"/>
        <end position="655"/>
    </location>
</feature>
<dbReference type="InterPro" id="IPR001452">
    <property type="entry name" value="SH3_domain"/>
</dbReference>
<feature type="compositionally biased region" description="Basic and acidic residues" evidence="3">
    <location>
        <begin position="156"/>
        <end position="170"/>
    </location>
</feature>
<dbReference type="GO" id="GO:0019888">
    <property type="term" value="F:protein phosphatase regulator activity"/>
    <property type="evidence" value="ECO:0007669"/>
    <property type="project" value="EnsemblFungi"/>
</dbReference>
<comment type="caution">
    <text evidence="5">The sequence shown here is derived from an EMBL/GenBank/DDBJ whole genome shotgun (WGS) entry which is preliminary data.</text>
</comment>
<sequence length="772" mass="85610">MEYAKPRSFAASSGKQLPLLHDPELVDDYKDILKLKPYAREEDSGSNMGSVVVTPTERTAEMPAAAESPAVAAPAVEAPAVDAPAVDAPAAEVEEVEELEEVKDTDIAQEGLESIRASMISGTSSRYSVGSEMPARYLRQSSEEPLDGLTDPASNSHDDDIHGHGHDYEGAHGGTYDDENDNTYNYSDSDFEDNLEQRMKEIDHEDETDADGAGSPTAPATSRFSHNSDDDEDAENKIDGLHFESSDDSSSDDNLLYADEDFEEEEDYTPLPPPKELDPDKLYALYPFQGPDSSHCQLEQDEPCILLNDQDAYWWLVKRCSDKKIGFAPAEILETFPERLARLNCWKNENMSTHSFINSDGTIERRYDVIDDETDENLENRDSGLKNYAKGNKSVSFNNVVEYAERILDDVFSESDEESNGVKHHDEFSEGKLGHNALYTNDDIIDDDDVSEVVSDVSFGQNNMAPLNIKKVRKHTEDQTLEKTTDSGDAHLENSSISNAMMRKDGLGKGDSDKDFEEHVSTKSDNVPKLSEMDRDGTGEDFKDSKFQLPHTEISNNNKKHKELDNKLDAESPSIRVDDVSEAIESVGEEDHIDDDSEEDEVMKVFEAPMAPFAGNSSSQMPNSNSDYSISTIGEYSPSSAENVIDSPNPQSLEDQTLIPSSKAVRDITHLMKKEDDEDDEHIHIDHTEEDNRELLSVSSSDAENEFATDVTTHCLGSSASVSSAFSKNLPSRSGSSITSESGKHHPMVEKLYGSMFERMDSLFQKLDEVVQ</sequence>
<feature type="region of interest" description="Disordered" evidence="3">
    <location>
        <begin position="83"/>
        <end position="235"/>
    </location>
</feature>
<protein>
    <submittedName>
        <fullName evidence="5">Bud site selection protein 14</fullName>
    </submittedName>
</protein>
<feature type="domain" description="SH3" evidence="4">
    <location>
        <begin position="277"/>
        <end position="338"/>
    </location>
</feature>
<organism evidence="5 6">
    <name type="scientific">Candida glabrata</name>
    <name type="common">Yeast</name>
    <name type="synonym">Torulopsis glabrata</name>
    <dbReference type="NCBI Taxonomy" id="5478"/>
    <lineage>
        <taxon>Eukaryota</taxon>
        <taxon>Fungi</taxon>
        <taxon>Dikarya</taxon>
        <taxon>Ascomycota</taxon>
        <taxon>Saccharomycotina</taxon>
        <taxon>Saccharomycetes</taxon>
        <taxon>Saccharomycetales</taxon>
        <taxon>Saccharomycetaceae</taxon>
        <taxon>Nakaseomyces</taxon>
    </lineage>
</organism>
<feature type="compositionally biased region" description="Low complexity" evidence="3">
    <location>
        <begin position="723"/>
        <end position="741"/>
    </location>
</feature>
<dbReference type="PROSITE" id="PS50002">
    <property type="entry name" value="SH3"/>
    <property type="match status" value="1"/>
</dbReference>
<gene>
    <name evidence="5" type="ORF">AO440_002527</name>
</gene>
<dbReference type="GO" id="GO:0005935">
    <property type="term" value="C:cellular bud neck"/>
    <property type="evidence" value="ECO:0007669"/>
    <property type="project" value="EnsemblFungi"/>
</dbReference>
<dbReference type="Proteomes" id="UP000054886">
    <property type="component" value="Unassembled WGS sequence"/>
</dbReference>
<dbReference type="Gene3D" id="2.30.30.40">
    <property type="entry name" value="SH3 Domains"/>
    <property type="match status" value="1"/>
</dbReference>
<feature type="region of interest" description="Disordered" evidence="3">
    <location>
        <begin position="474"/>
        <end position="545"/>
    </location>
</feature>
<reference evidence="5 6" key="1">
    <citation type="submission" date="2015-10" db="EMBL/GenBank/DDBJ databases">
        <title>Draft genomes sequences of Candida glabrata isolates 1A, 1B, 2A, 2B, 3A and 3B.</title>
        <authorList>
            <person name="Haavelsrud O.E."/>
            <person name="Gaustad P."/>
        </authorList>
    </citation>
    <scope>NUCLEOTIDE SEQUENCE [LARGE SCALE GENOMIC DNA]</scope>
    <source>
        <strain evidence="5">910700640</strain>
    </source>
</reference>
<dbReference type="GO" id="GO:0090337">
    <property type="term" value="P:regulation of formin-nucleated actin cable assembly"/>
    <property type="evidence" value="ECO:0007669"/>
    <property type="project" value="EnsemblFungi"/>
</dbReference>
<dbReference type="GO" id="GO:0001100">
    <property type="term" value="P:negative regulation of exit from mitosis"/>
    <property type="evidence" value="ECO:0007669"/>
    <property type="project" value="EnsemblFungi"/>
</dbReference>
<dbReference type="PANTHER" id="PTHR47775">
    <property type="entry name" value="BUD SITE SELECTION PROTEIN 14"/>
    <property type="match status" value="1"/>
</dbReference>
<dbReference type="SMART" id="SM00326">
    <property type="entry name" value="SH3"/>
    <property type="match status" value="1"/>
</dbReference>
<name>A0A0W0D1Q7_CANGB</name>
<dbReference type="GO" id="GO:0060627">
    <property type="term" value="P:regulation of vesicle-mediated transport"/>
    <property type="evidence" value="ECO:0007669"/>
    <property type="project" value="EnsemblFungi"/>
</dbReference>
<dbReference type="GO" id="GO:0051286">
    <property type="term" value="C:cell tip"/>
    <property type="evidence" value="ECO:0007669"/>
    <property type="project" value="TreeGrafter"/>
</dbReference>
<dbReference type="AlphaFoldDB" id="A0A0W0D1Q7"/>
<dbReference type="GO" id="GO:0008360">
    <property type="term" value="P:regulation of cell shape"/>
    <property type="evidence" value="ECO:0007669"/>
    <property type="project" value="EnsemblFungi"/>
</dbReference>
<dbReference type="GO" id="GO:0030837">
    <property type="term" value="P:negative regulation of actin filament polymerization"/>
    <property type="evidence" value="ECO:0007669"/>
    <property type="project" value="EnsemblFungi"/>
</dbReference>
<dbReference type="InterPro" id="IPR053039">
    <property type="entry name" value="Polarity_Bud-Selection_Reg"/>
</dbReference>
<dbReference type="GO" id="GO:1990615">
    <property type="term" value="C:Kelch-containing formin regulatory complex"/>
    <property type="evidence" value="ECO:0007669"/>
    <property type="project" value="EnsemblFungi"/>
</dbReference>
<evidence type="ECO:0000256" key="2">
    <source>
        <dbReference type="PROSITE-ProRule" id="PRU00192"/>
    </source>
</evidence>
<dbReference type="PANTHER" id="PTHR47775:SF1">
    <property type="entry name" value="BUD SITE SELECTION PROTEIN 14"/>
    <property type="match status" value="1"/>
</dbReference>
<dbReference type="SUPFAM" id="SSF50044">
    <property type="entry name" value="SH3-domain"/>
    <property type="match status" value="1"/>
</dbReference>
<feature type="region of interest" description="Disordered" evidence="3">
    <location>
        <begin position="723"/>
        <end position="747"/>
    </location>
</feature>
<proteinExistence type="predicted"/>
<dbReference type="GO" id="GO:0008104">
    <property type="term" value="P:intracellular protein localization"/>
    <property type="evidence" value="ECO:0007669"/>
    <property type="project" value="TreeGrafter"/>
</dbReference>
<dbReference type="GO" id="GO:0000164">
    <property type="term" value="C:protein phosphatase type 1 complex"/>
    <property type="evidence" value="ECO:0007669"/>
    <property type="project" value="EnsemblFungi"/>
</dbReference>
<dbReference type="EMBL" id="LLZZ01000112">
    <property type="protein sequence ID" value="KTB05762.1"/>
    <property type="molecule type" value="Genomic_DNA"/>
</dbReference>
<dbReference type="GO" id="GO:0030950">
    <property type="term" value="P:establishment or maintenance of actin cytoskeleton polarity"/>
    <property type="evidence" value="ECO:0007669"/>
    <property type="project" value="TreeGrafter"/>
</dbReference>
<accession>A0A0W0D1Q7</accession>
<keyword evidence="1 2" id="KW-0728">SH3 domain</keyword>
<dbReference type="VEuPathDB" id="FungiDB:GVI51_I04213"/>
<feature type="compositionally biased region" description="Basic and acidic residues" evidence="3">
    <location>
        <begin position="502"/>
        <end position="522"/>
    </location>
</feature>
<dbReference type="InterPro" id="IPR036028">
    <property type="entry name" value="SH3-like_dom_sf"/>
</dbReference>
<feature type="compositionally biased region" description="Basic and acidic residues" evidence="3">
    <location>
        <begin position="531"/>
        <end position="545"/>
    </location>
</feature>
<dbReference type="GO" id="GO:1905047">
    <property type="term" value="P:mitotic spindle pole body organization"/>
    <property type="evidence" value="ECO:0007669"/>
    <property type="project" value="EnsemblFungi"/>
</dbReference>
<dbReference type="GO" id="GO:0006355">
    <property type="term" value="P:regulation of DNA-templated transcription"/>
    <property type="evidence" value="ECO:0007669"/>
    <property type="project" value="EnsemblFungi"/>
</dbReference>
<dbReference type="VEuPathDB" id="FungiDB:B1J91_I04466g"/>
<evidence type="ECO:0000313" key="6">
    <source>
        <dbReference type="Proteomes" id="UP000054886"/>
    </source>
</evidence>
<dbReference type="Pfam" id="PF00018">
    <property type="entry name" value="SH3_1"/>
    <property type="match status" value="1"/>
</dbReference>
<dbReference type="GO" id="GO:0032465">
    <property type="term" value="P:regulation of cytokinesis"/>
    <property type="evidence" value="ECO:0007669"/>
    <property type="project" value="EnsemblFungi"/>
</dbReference>
<dbReference type="GO" id="GO:0000131">
    <property type="term" value="C:incipient cellular bud site"/>
    <property type="evidence" value="ECO:0007669"/>
    <property type="project" value="EnsemblFungi"/>
</dbReference>
<evidence type="ECO:0000256" key="1">
    <source>
        <dbReference type="ARBA" id="ARBA00022443"/>
    </source>
</evidence>
<dbReference type="GO" id="GO:0005934">
    <property type="term" value="C:cellular bud tip"/>
    <property type="evidence" value="ECO:0007669"/>
    <property type="project" value="EnsemblFungi"/>
</dbReference>